<gene>
    <name evidence="1" type="ORF">ACI1P1_26935</name>
</gene>
<name>A0ACC7P982_9BACL</name>
<sequence length="254" mass="28393">MLVAERLQKIVQLVNERGSIRVTELSDLCGVTEETIRKDLDKLEAEGKLMRSHGGAVSVQDTQQESPYFVRETTNVEEKKQIAMAAVSLIEPGDRIILDASTSAWWIARYLPDQPLTVLTNSMKVALELAAKEKIQVVSTGGILVSNSLSFVGPLTERSLDTYHVDKMFLSCKGLHLTKGITEPNEMQGLVKRKMIRQSEKVYLLADYSKFGVRSFTHVAEWSDIHHLVTDAKSDPAIIRQIREQGIDVTQLEG</sequence>
<proteinExistence type="predicted"/>
<organism evidence="1 2">
    <name type="scientific">Paenibacillus mesotrionivorans</name>
    <dbReference type="NCBI Taxonomy" id="3160968"/>
    <lineage>
        <taxon>Bacteria</taxon>
        <taxon>Bacillati</taxon>
        <taxon>Bacillota</taxon>
        <taxon>Bacilli</taxon>
        <taxon>Bacillales</taxon>
        <taxon>Paenibacillaceae</taxon>
        <taxon>Paenibacillus</taxon>
    </lineage>
</organism>
<dbReference type="Proteomes" id="UP001631969">
    <property type="component" value="Unassembled WGS sequence"/>
</dbReference>
<comment type="caution">
    <text evidence="1">The sequence shown here is derived from an EMBL/GenBank/DDBJ whole genome shotgun (WGS) entry which is preliminary data.</text>
</comment>
<evidence type="ECO:0000313" key="2">
    <source>
        <dbReference type="Proteomes" id="UP001631969"/>
    </source>
</evidence>
<dbReference type="EMBL" id="JBJURJ010000024">
    <property type="protein sequence ID" value="MFM9331937.1"/>
    <property type="molecule type" value="Genomic_DNA"/>
</dbReference>
<keyword evidence="2" id="KW-1185">Reference proteome</keyword>
<protein>
    <submittedName>
        <fullName evidence="1">DeoR/GlpR family DNA-binding transcription regulator</fullName>
    </submittedName>
</protein>
<keyword evidence="1" id="KW-0238">DNA-binding</keyword>
<evidence type="ECO:0000313" key="1">
    <source>
        <dbReference type="EMBL" id="MFM9331937.1"/>
    </source>
</evidence>
<reference evidence="1" key="1">
    <citation type="submission" date="2024-12" db="EMBL/GenBank/DDBJ databases">
        <authorList>
            <person name="Wu N."/>
        </authorList>
    </citation>
    <scope>NUCLEOTIDE SEQUENCE</scope>
    <source>
        <strain evidence="1">P15</strain>
    </source>
</reference>
<accession>A0ACC7P982</accession>